<dbReference type="InterPro" id="IPR035396">
    <property type="entry name" value="Bac_rhamnosid6H"/>
</dbReference>
<dbReference type="InterPro" id="IPR008902">
    <property type="entry name" value="Rhamnosid_concanavalin"/>
</dbReference>
<dbReference type="GO" id="GO:0016787">
    <property type="term" value="F:hydrolase activity"/>
    <property type="evidence" value="ECO:0007669"/>
    <property type="project" value="UniProtKB-KW"/>
</dbReference>
<dbReference type="Pfam" id="PF17390">
    <property type="entry name" value="Bac_rhamnosid_C"/>
    <property type="match status" value="1"/>
</dbReference>
<dbReference type="Pfam" id="PF17389">
    <property type="entry name" value="Bac_rhamnosid6H"/>
    <property type="match status" value="1"/>
</dbReference>
<dbReference type="PANTHER" id="PTHR33307">
    <property type="entry name" value="ALPHA-RHAMNOSIDASE (EUROFUNG)"/>
    <property type="match status" value="1"/>
</dbReference>
<dbReference type="Proteomes" id="UP001596378">
    <property type="component" value="Unassembled WGS sequence"/>
</dbReference>
<evidence type="ECO:0000259" key="5">
    <source>
        <dbReference type="Pfam" id="PF08531"/>
    </source>
</evidence>
<keyword evidence="9" id="KW-1185">Reference proteome</keyword>
<proteinExistence type="predicted"/>
<dbReference type="InterPro" id="IPR013737">
    <property type="entry name" value="Bac_rhamnosid_N"/>
</dbReference>
<evidence type="ECO:0000256" key="2">
    <source>
        <dbReference type="ARBA" id="ARBA00012652"/>
    </source>
</evidence>
<dbReference type="PIRSF" id="PIRSF010631">
    <property type="entry name" value="A-rhamnsds"/>
    <property type="match status" value="1"/>
</dbReference>
<feature type="domain" description="Alpha-L-rhamnosidase concanavalin-like" evidence="4">
    <location>
        <begin position="329"/>
        <end position="416"/>
    </location>
</feature>
<feature type="domain" description="Alpha-L-rhamnosidase six-hairpin glycosidase" evidence="6">
    <location>
        <begin position="445"/>
        <end position="781"/>
    </location>
</feature>
<comment type="catalytic activity">
    <reaction evidence="1">
        <text>Hydrolysis of terminal non-reducing alpha-L-rhamnose residues in alpha-L-rhamnosides.</text>
        <dbReference type="EC" id="3.2.1.40"/>
    </reaction>
</comment>
<sequence>MTELLISTMRTEGRILPLGLDATAPMLGWTFAPSPSHSLMQTAYRIRVAAREELLTDGKPDVWDSGRRESGCQTAIAYEGGALEPRRRYYWQVTVWDEDGNQAESPISWWETGLLRDGQWSGRWIGDASGGADGRPLPRFRRSFRIGKPVRQARAYISGLGHYELRLNGGKVGDHELDPGWTEYDKTVLYTTYDITDALAQGENVAAILLGNGFYNVTGGRYTKFKDSYGAPKCLADLVIEYADGTSETIGTDGAWRAAASPLAFSCIYGGEDYDAALEQEGWDRPGFVEGSAWREASEAEAPSGELVAQSAPALKVMERLSPVAVTEPKPGVFVVDLGRNFSGWPEIAVSGSKGATVKLIPAELLTDEGLANQKWSGSPYEWNYTLKGEGTEIWRPRFTYYGFRYVQVEGVGAALASDTDGQEARGLPILHRMEGQMIYPDVRTTGSFRCSDDRLNRIHEIINRAMLSNMKSVLTDCPHREKLGWLEQVHLMGPSLIFNYDVEALLMKVLADIADAQQPDGLIPTTAPEYVVFQKPWDVFRHAAAWGGASVLAAWELLQRYGNAGALQRHYDTMRRYVDYLTANADGHILRDGLGDWYDVGPNGPGFSQNTPVPLAETAIYYGLTVVMQSIAARLGLAEDADVYARLADSIKAAFNREFFDERTALYAEGSDAALAMPLAIGLAPDAHRDTLFARLVRNVEERGGRTTSGDVGHRYVLLALARGGRSDLIYRMTRSTDTPGYGYQIANGATTLTEAWDGPTVGKSQNHFMLGHLEEWLYTGLAGLDYRYRPESGRFAVTVKPSVVWDVRWAEVRQELRAGQASVRWELGEGRELKVAVEIPINADGAIHIPAAEFDSVAVEGDGARFVGREEGFAVYRTGSGSFTFTRRESP</sequence>
<gene>
    <name evidence="8" type="ORF">ACFQMJ_23325</name>
</gene>
<name>A0ABW2FEA8_9BACL</name>
<dbReference type="PANTHER" id="PTHR33307:SF11">
    <property type="entry name" value="ALPHA-L-RHAMNOSIDASE"/>
    <property type="match status" value="1"/>
</dbReference>
<dbReference type="RefSeq" id="WP_378044810.1">
    <property type="nucleotide sequence ID" value="NZ_JBHMDN010000006.1"/>
</dbReference>
<dbReference type="SUPFAM" id="SSF48208">
    <property type="entry name" value="Six-hairpin glycosidases"/>
    <property type="match status" value="1"/>
</dbReference>
<organism evidence="8 9">
    <name type="scientific">Cohnella cellulosilytica</name>
    <dbReference type="NCBI Taxonomy" id="986710"/>
    <lineage>
        <taxon>Bacteria</taxon>
        <taxon>Bacillati</taxon>
        <taxon>Bacillota</taxon>
        <taxon>Bacilli</taxon>
        <taxon>Bacillales</taxon>
        <taxon>Paenibacillaceae</taxon>
        <taxon>Cohnella</taxon>
    </lineage>
</organism>
<accession>A0ABW2FEA8</accession>
<evidence type="ECO:0000256" key="1">
    <source>
        <dbReference type="ARBA" id="ARBA00001445"/>
    </source>
</evidence>
<reference evidence="9" key="1">
    <citation type="journal article" date="2019" name="Int. J. Syst. Evol. Microbiol.">
        <title>The Global Catalogue of Microorganisms (GCM) 10K type strain sequencing project: providing services to taxonomists for standard genome sequencing and annotation.</title>
        <authorList>
            <consortium name="The Broad Institute Genomics Platform"/>
            <consortium name="The Broad Institute Genome Sequencing Center for Infectious Disease"/>
            <person name="Wu L."/>
            <person name="Ma J."/>
        </authorList>
    </citation>
    <scope>NUCLEOTIDE SEQUENCE [LARGE SCALE GENOMIC DNA]</scope>
    <source>
        <strain evidence="9">KCTC 12907</strain>
    </source>
</reference>
<evidence type="ECO:0000313" key="9">
    <source>
        <dbReference type="Proteomes" id="UP001596378"/>
    </source>
</evidence>
<comment type="caution">
    <text evidence="8">The sequence shown here is derived from an EMBL/GenBank/DDBJ whole genome shotgun (WGS) entry which is preliminary data.</text>
</comment>
<dbReference type="Pfam" id="PF05592">
    <property type="entry name" value="Bac_rhamnosid"/>
    <property type="match status" value="1"/>
</dbReference>
<dbReference type="InterPro" id="IPR035398">
    <property type="entry name" value="Bac_rhamnosid_C"/>
</dbReference>
<feature type="domain" description="Alpha-L-rhamnosidase C-terminal" evidence="7">
    <location>
        <begin position="799"/>
        <end position="860"/>
    </location>
</feature>
<dbReference type="EMBL" id="JBHTAI010000016">
    <property type="protein sequence ID" value="MFC7151481.1"/>
    <property type="molecule type" value="Genomic_DNA"/>
</dbReference>
<evidence type="ECO:0000313" key="8">
    <source>
        <dbReference type="EMBL" id="MFC7151481.1"/>
    </source>
</evidence>
<dbReference type="Gene3D" id="2.60.40.10">
    <property type="entry name" value="Immunoglobulins"/>
    <property type="match status" value="1"/>
</dbReference>
<dbReference type="InterPro" id="IPR013783">
    <property type="entry name" value="Ig-like_fold"/>
</dbReference>
<dbReference type="InterPro" id="IPR008928">
    <property type="entry name" value="6-hairpin_glycosidase_sf"/>
</dbReference>
<dbReference type="InterPro" id="IPR012341">
    <property type="entry name" value="6hp_glycosidase-like_sf"/>
</dbReference>
<dbReference type="Pfam" id="PF08531">
    <property type="entry name" value="Bac_rhamnosid_N"/>
    <property type="match status" value="1"/>
</dbReference>
<keyword evidence="3 8" id="KW-0378">Hydrolase</keyword>
<dbReference type="InterPro" id="IPR016007">
    <property type="entry name" value="Alpha_rhamnosid"/>
</dbReference>
<dbReference type="EC" id="3.2.1.40" evidence="2"/>
<evidence type="ECO:0000256" key="3">
    <source>
        <dbReference type="ARBA" id="ARBA00022801"/>
    </source>
</evidence>
<protein>
    <recommendedName>
        <fullName evidence="2">alpha-L-rhamnosidase</fullName>
        <ecNumber evidence="2">3.2.1.40</ecNumber>
    </recommendedName>
</protein>
<feature type="domain" description="Bacterial alpha-L-rhamnosidase N-terminal" evidence="5">
    <location>
        <begin position="148"/>
        <end position="319"/>
    </location>
</feature>
<evidence type="ECO:0000259" key="4">
    <source>
        <dbReference type="Pfam" id="PF05592"/>
    </source>
</evidence>
<dbReference type="Pfam" id="PF25788">
    <property type="entry name" value="Ig_Rha78A_N"/>
    <property type="match status" value="1"/>
</dbReference>
<dbReference type="Gene3D" id="1.50.10.10">
    <property type="match status" value="1"/>
</dbReference>
<evidence type="ECO:0000259" key="6">
    <source>
        <dbReference type="Pfam" id="PF17389"/>
    </source>
</evidence>
<dbReference type="Gene3D" id="2.60.420.10">
    <property type="entry name" value="Maltose phosphorylase, domain 3"/>
    <property type="match status" value="1"/>
</dbReference>
<evidence type="ECO:0000259" key="7">
    <source>
        <dbReference type="Pfam" id="PF17390"/>
    </source>
</evidence>
<dbReference type="Gene3D" id="2.60.120.260">
    <property type="entry name" value="Galactose-binding domain-like"/>
    <property type="match status" value="2"/>
</dbReference>